<evidence type="ECO:0000313" key="2">
    <source>
        <dbReference type="Proteomes" id="UP001177212"/>
    </source>
</evidence>
<name>A0ABT9FI02_9GAMM</name>
<sequence length="97" mass="11185">MHICAKTNPKKPSTPKACLFDELKKASSLSINNEPTFNFDCITGPENEVADSDIALRANEYTFTKEEIKNAMKIGNSWFITRKFNIQEFEYEILCYH</sequence>
<organism evidence="1 2">
    <name type="scientific">Pseudoalteromonas marina</name>
    <dbReference type="NCBI Taxonomy" id="267375"/>
    <lineage>
        <taxon>Bacteria</taxon>
        <taxon>Pseudomonadati</taxon>
        <taxon>Pseudomonadota</taxon>
        <taxon>Gammaproteobacteria</taxon>
        <taxon>Alteromonadales</taxon>
        <taxon>Pseudoalteromonadaceae</taxon>
        <taxon>Pseudoalteromonas</taxon>
    </lineage>
</organism>
<reference evidence="1" key="1">
    <citation type="submission" date="2023-07" db="EMBL/GenBank/DDBJ databases">
        <title>Genome content predicts the carbon catabolic preferences of heterotrophic bacteria.</title>
        <authorList>
            <person name="Gralka M."/>
        </authorList>
    </citation>
    <scope>NUCLEOTIDE SEQUENCE</scope>
    <source>
        <strain evidence="1">4G09</strain>
    </source>
</reference>
<evidence type="ECO:0000313" key="1">
    <source>
        <dbReference type="EMBL" id="MDP2566428.1"/>
    </source>
</evidence>
<comment type="caution">
    <text evidence="1">The sequence shown here is derived from an EMBL/GenBank/DDBJ whole genome shotgun (WGS) entry which is preliminary data.</text>
</comment>
<keyword evidence="2" id="KW-1185">Reference proteome</keyword>
<proteinExistence type="predicted"/>
<dbReference type="RefSeq" id="WP_305473050.1">
    <property type="nucleotide sequence ID" value="NZ_JAUYVT010000020.1"/>
</dbReference>
<gene>
    <name evidence="1" type="ORF">Q8W34_17410</name>
</gene>
<accession>A0ABT9FI02</accession>
<protein>
    <submittedName>
        <fullName evidence="1">Uncharacterized protein</fullName>
    </submittedName>
</protein>
<dbReference type="EMBL" id="JAUYVT010000020">
    <property type="protein sequence ID" value="MDP2566428.1"/>
    <property type="molecule type" value="Genomic_DNA"/>
</dbReference>
<dbReference type="Proteomes" id="UP001177212">
    <property type="component" value="Unassembled WGS sequence"/>
</dbReference>